<dbReference type="eggNOG" id="KOG2036">
    <property type="taxonomic scope" value="Eukaryota"/>
</dbReference>
<feature type="domain" description="TcmA/NAT10 helicase" evidence="7">
    <location>
        <begin position="70"/>
        <end position="149"/>
    </location>
</feature>
<dbReference type="GO" id="GO:1904812">
    <property type="term" value="P:rRNA acetylation involved in maturation of SSU-rRNA"/>
    <property type="evidence" value="ECO:0007669"/>
    <property type="project" value="TreeGrafter"/>
</dbReference>
<gene>
    <name evidence="9" type="ORF">L484_008362</name>
</gene>
<dbReference type="AlphaFoldDB" id="W9SLT9"/>
<evidence type="ECO:0000313" key="9">
    <source>
        <dbReference type="EMBL" id="EXC16557.1"/>
    </source>
</evidence>
<dbReference type="InterPro" id="IPR013187">
    <property type="entry name" value="F-box-assoc_dom_typ3"/>
</dbReference>
<dbReference type="Pfam" id="PF00646">
    <property type="entry name" value="F-box"/>
    <property type="match status" value="1"/>
</dbReference>
<dbReference type="SUPFAM" id="SSF81383">
    <property type="entry name" value="F-box domain"/>
    <property type="match status" value="1"/>
</dbReference>
<protein>
    <submittedName>
        <fullName evidence="9">Uncharacterized protein</fullName>
    </submittedName>
</protein>
<dbReference type="InterPro" id="IPR036047">
    <property type="entry name" value="F-box-like_dom_sf"/>
</dbReference>
<reference evidence="10" key="1">
    <citation type="submission" date="2013-01" db="EMBL/GenBank/DDBJ databases">
        <title>Draft Genome Sequence of a Mulberry Tree, Morus notabilis C.K. Schneid.</title>
        <authorList>
            <person name="He N."/>
            <person name="Zhao S."/>
        </authorList>
    </citation>
    <scope>NUCLEOTIDE SEQUENCE</scope>
</reference>
<dbReference type="GO" id="GO:0005524">
    <property type="term" value="F:ATP binding"/>
    <property type="evidence" value="ECO:0007669"/>
    <property type="project" value="UniProtKB-KW"/>
</dbReference>
<dbReference type="STRING" id="981085.W9SLT9"/>
<dbReference type="GO" id="GO:0005730">
    <property type="term" value="C:nucleolus"/>
    <property type="evidence" value="ECO:0007669"/>
    <property type="project" value="TreeGrafter"/>
</dbReference>
<evidence type="ECO:0000256" key="1">
    <source>
        <dbReference type="ARBA" id="ARBA00004123"/>
    </source>
</evidence>
<dbReference type="InterPro" id="IPR001810">
    <property type="entry name" value="F-box_dom"/>
</dbReference>
<evidence type="ECO:0000313" key="10">
    <source>
        <dbReference type="Proteomes" id="UP000030645"/>
    </source>
</evidence>
<dbReference type="InterPro" id="IPR032672">
    <property type="entry name" value="TmcA/NAT10/Kre33"/>
</dbReference>
<dbReference type="Gene3D" id="3.40.50.300">
    <property type="entry name" value="P-loop containing nucleotide triphosphate hydrolases"/>
    <property type="match status" value="1"/>
</dbReference>
<proteinExistence type="predicted"/>
<dbReference type="Pfam" id="PF08268">
    <property type="entry name" value="FBA_3"/>
    <property type="match status" value="1"/>
</dbReference>
<dbReference type="EMBL" id="KE345798">
    <property type="protein sequence ID" value="EXC16557.1"/>
    <property type="molecule type" value="Genomic_DNA"/>
</dbReference>
<evidence type="ECO:0000256" key="5">
    <source>
        <dbReference type="ARBA" id="ARBA00023315"/>
    </source>
</evidence>
<keyword evidence="3" id="KW-0547">Nucleotide-binding</keyword>
<keyword evidence="10" id="KW-1185">Reference proteome</keyword>
<feature type="domain" description="F-box associated beta-propeller type 3" evidence="8">
    <location>
        <begin position="223"/>
        <end position="324"/>
    </location>
</feature>
<sequence>MQKKAEEPFRTVIENGFKNRHRSMFVMLGDKHPHLMAKGNNQNANRQVVYSSNSSAMEDTGNPFYLHNAAYFSATSLQYIEPREHEKLSQVELLVVDEAAAIPLPAVWSLLGPYLVFRLSTVNGAGQILSLKLIQRSERQSQTSAHSLDGPTSEKLARCRYDLPKELWVEIMTRLPVYAQLRCKSVQKSWNRHINTLIRDKTFVAKHLKNSIDRPSLFIVSHHHLPSSEIGSHCNGIICLRGYSQNYIMLFNPALREFKLMKNSCFGLWDRLKQRILVGIGHDLNGDVYKVVRVFYGRGHFVGGEIHTLGIDNHDSWREVNKEERFCKAIAPGVMNQQLEHKGIIDWLARGGRPQEWDSFV</sequence>
<keyword evidence="4" id="KW-0067">ATP-binding</keyword>
<name>W9SLT9_9ROSA</name>
<dbReference type="PANTHER" id="PTHR10925:SF5">
    <property type="entry name" value="RNA CYTIDINE ACETYLTRANSFERASE"/>
    <property type="match status" value="1"/>
</dbReference>
<evidence type="ECO:0000256" key="2">
    <source>
        <dbReference type="ARBA" id="ARBA00022679"/>
    </source>
</evidence>
<dbReference type="Proteomes" id="UP000030645">
    <property type="component" value="Unassembled WGS sequence"/>
</dbReference>
<dbReference type="PANTHER" id="PTHR10925">
    <property type="entry name" value="N-ACETYLTRANSFERASE 10"/>
    <property type="match status" value="1"/>
</dbReference>
<dbReference type="GO" id="GO:0000049">
    <property type="term" value="F:tRNA binding"/>
    <property type="evidence" value="ECO:0007669"/>
    <property type="project" value="TreeGrafter"/>
</dbReference>
<evidence type="ECO:0000259" key="6">
    <source>
        <dbReference type="Pfam" id="PF00646"/>
    </source>
</evidence>
<keyword evidence="5" id="KW-0012">Acyltransferase</keyword>
<organism evidence="9 10">
    <name type="scientific">Morus notabilis</name>
    <dbReference type="NCBI Taxonomy" id="981085"/>
    <lineage>
        <taxon>Eukaryota</taxon>
        <taxon>Viridiplantae</taxon>
        <taxon>Streptophyta</taxon>
        <taxon>Embryophyta</taxon>
        <taxon>Tracheophyta</taxon>
        <taxon>Spermatophyta</taxon>
        <taxon>Magnoliopsida</taxon>
        <taxon>eudicotyledons</taxon>
        <taxon>Gunneridae</taxon>
        <taxon>Pentapetalae</taxon>
        <taxon>rosids</taxon>
        <taxon>fabids</taxon>
        <taxon>Rosales</taxon>
        <taxon>Moraceae</taxon>
        <taxon>Moreae</taxon>
        <taxon>Morus</taxon>
    </lineage>
</organism>
<feature type="domain" description="F-box" evidence="6">
    <location>
        <begin position="162"/>
        <end position="199"/>
    </location>
</feature>
<dbReference type="InterPro" id="IPR007807">
    <property type="entry name" value="TcmA/NAT10_helicase"/>
</dbReference>
<evidence type="ECO:0000256" key="3">
    <source>
        <dbReference type="ARBA" id="ARBA00022741"/>
    </source>
</evidence>
<keyword evidence="2" id="KW-0808">Transferase</keyword>
<dbReference type="Pfam" id="PF05127">
    <property type="entry name" value="NAT10_TcmA_helicase"/>
    <property type="match status" value="1"/>
</dbReference>
<evidence type="ECO:0000256" key="4">
    <source>
        <dbReference type="ARBA" id="ARBA00022840"/>
    </source>
</evidence>
<comment type="subcellular location">
    <subcellularLocation>
        <location evidence="1">Nucleus</location>
    </subcellularLocation>
</comment>
<dbReference type="GO" id="GO:0030686">
    <property type="term" value="C:90S preribosome"/>
    <property type="evidence" value="ECO:0007669"/>
    <property type="project" value="TreeGrafter"/>
</dbReference>
<accession>W9SLT9</accession>
<dbReference type="GO" id="GO:1990883">
    <property type="term" value="F:18S rRNA cytidine N-acetyltransferase activity"/>
    <property type="evidence" value="ECO:0007669"/>
    <property type="project" value="TreeGrafter"/>
</dbReference>
<dbReference type="Gene3D" id="1.20.1280.50">
    <property type="match status" value="1"/>
</dbReference>
<dbReference type="InterPro" id="IPR027417">
    <property type="entry name" value="P-loop_NTPase"/>
</dbReference>
<evidence type="ECO:0000259" key="8">
    <source>
        <dbReference type="Pfam" id="PF08268"/>
    </source>
</evidence>
<evidence type="ECO:0000259" key="7">
    <source>
        <dbReference type="Pfam" id="PF05127"/>
    </source>
</evidence>